<reference evidence="2" key="1">
    <citation type="submission" date="2019-12" db="EMBL/GenBank/DDBJ databases">
        <authorList>
            <person name="Cremers G."/>
        </authorList>
    </citation>
    <scope>NUCLEOTIDE SEQUENCE</scope>
    <source>
        <strain evidence="2">Mbul2</strain>
        <plasmid evidence="2">1</plasmid>
    </source>
</reference>
<sequence>MSFEPDHKALAIPGPDVSNERPSADAESIIAALEKAAVSASESPPSLKMVDMAKRLVVELRVACRGRPDARPMILRGRAALKKVEAAYRPDGADVTEDAVSADERRAAKAEAARRRVAEREEVFAQNADRMRKIVGALTAAAKTEDPGRFTVQAGLCQQIWDEIGPAGPEGPALLKAYRKATALFWAKAGVPEPGKAEDA</sequence>
<gene>
    <name evidence="2" type="ORF">MBLL_00177</name>
</gene>
<dbReference type="EMBL" id="LR743510">
    <property type="protein sequence ID" value="CAA2136468.1"/>
    <property type="molecule type" value="Genomic_DNA"/>
</dbReference>
<accession>A0A679JAE4</accession>
<organism evidence="2">
    <name type="scientific">Methylobacterium bullatum</name>
    <dbReference type="NCBI Taxonomy" id="570505"/>
    <lineage>
        <taxon>Bacteria</taxon>
        <taxon>Pseudomonadati</taxon>
        <taxon>Pseudomonadota</taxon>
        <taxon>Alphaproteobacteria</taxon>
        <taxon>Hyphomicrobiales</taxon>
        <taxon>Methylobacteriaceae</taxon>
        <taxon>Methylobacterium</taxon>
    </lineage>
</organism>
<protein>
    <submittedName>
        <fullName evidence="2">Uncharacterized protein</fullName>
    </submittedName>
</protein>
<dbReference type="AlphaFoldDB" id="A0A679JAE4"/>
<feature type="region of interest" description="Disordered" evidence="1">
    <location>
        <begin position="1"/>
        <end position="25"/>
    </location>
</feature>
<evidence type="ECO:0000256" key="1">
    <source>
        <dbReference type="SAM" id="MobiDB-lite"/>
    </source>
</evidence>
<keyword evidence="2" id="KW-0614">Plasmid</keyword>
<geneLocation type="plasmid" evidence="2">
    <name>1</name>
</geneLocation>
<evidence type="ECO:0000313" key="2">
    <source>
        <dbReference type="EMBL" id="CAA2136468.1"/>
    </source>
</evidence>
<name>A0A679JAE4_9HYPH</name>
<proteinExistence type="predicted"/>